<keyword evidence="2" id="KW-1185">Reference proteome</keyword>
<dbReference type="KEGG" id="fgu:SD28_02670"/>
<accession>A0A0A8E3Y1</accession>
<dbReference type="Proteomes" id="UP000031104">
    <property type="component" value="Chromosome"/>
</dbReference>
<sequence length="310" mass="36169">MLSYHSIGTIHEAFKLDLSGQLKKYYYRDDSYFDSSRILKHNIMEPLWNSNCTNFRGFEKDYMRTRFLNTPLPDGNEYFSQISDGALEKALSLWGQWLPRIGSLTDQQNVPASVVMGLFDSGFQLKSAQPYEVSFFNVENKLLTYSTLQRFELWRLDQNWEQLSLLGVCYMVKKFCFLGRDNTQHHYVSNYISAQDSWNLQKAVYYCNSRFKPLLESLLYTRFGMVNPSWENYQSPLSHTLIGNGKRISDTTLNRIHDLMKKDFPNFAPEHIQAIGTRTDVELKGNQIYTASMKRLNYIRRPLGVGLVAF</sequence>
<dbReference type="EMBL" id="CP010427">
    <property type="protein sequence ID" value="AJC48629.1"/>
    <property type="molecule type" value="Genomic_DNA"/>
</dbReference>
<evidence type="ECO:0000313" key="1">
    <source>
        <dbReference type="EMBL" id="AJC48629.1"/>
    </source>
</evidence>
<dbReference type="HOGENOM" id="CLU_896444_0_0_6"/>
<protein>
    <submittedName>
        <fullName evidence="1">Uncharacterized protein</fullName>
    </submittedName>
</protein>
<evidence type="ECO:0000313" key="2">
    <source>
        <dbReference type="Proteomes" id="UP000031104"/>
    </source>
</evidence>
<dbReference type="OrthoDB" id="9823406at2"/>
<name>A0A0A8E3Y1_9GAMM</name>
<dbReference type="AlphaFoldDB" id="A0A0A8E3Y1"/>
<dbReference type="RefSeq" id="WP_039123840.1">
    <property type="nucleotide sequence ID" value="NZ_CP010427.1"/>
</dbReference>
<organism evidence="1 2">
    <name type="scientific">Allofrancisella guangzhouensis</name>
    <dbReference type="NCBI Taxonomy" id="594679"/>
    <lineage>
        <taxon>Bacteria</taxon>
        <taxon>Pseudomonadati</taxon>
        <taxon>Pseudomonadota</taxon>
        <taxon>Gammaproteobacteria</taxon>
        <taxon>Thiotrichales</taxon>
        <taxon>Francisellaceae</taxon>
        <taxon>Allofrancisella</taxon>
    </lineage>
</organism>
<gene>
    <name evidence="1" type="ORF">SD28_02670</name>
</gene>
<proteinExistence type="predicted"/>
<reference evidence="1 2" key="1">
    <citation type="submission" date="2014-12" db="EMBL/GenBank/DDBJ databases">
        <title>Complete genome sequence of Francisella guanzhouensis strain 08HL01032 isolated from air-conditioning system in China.</title>
        <authorList>
            <person name="Svensson D."/>
            <person name="Ohrman C."/>
            <person name="Backman S."/>
            <person name="Karlsson E."/>
            <person name="Nilsson E."/>
            <person name="Bystrom M."/>
            <person name="Larkeryd A."/>
            <person name="Stenberg P."/>
            <person name="Scholtz H.C."/>
            <person name="Forsman M."/>
            <person name="Sjodin A."/>
        </authorList>
    </citation>
    <scope>NUCLEOTIDE SEQUENCE [LARGE SCALE GENOMIC DNA]</scope>
    <source>
        <strain evidence="1 2">08HL01032</strain>
    </source>
</reference>